<comment type="caution">
    <text evidence="9">The sequence shown here is derived from an EMBL/GenBank/DDBJ whole genome shotgun (WGS) entry which is preliminary data.</text>
</comment>
<evidence type="ECO:0000256" key="3">
    <source>
        <dbReference type="ARBA" id="ARBA00022448"/>
    </source>
</evidence>
<name>A0ABN8F1P2_9BACT</name>
<dbReference type="RefSeq" id="WP_238808752.1">
    <property type="nucleotide sequence ID" value="NZ_CAKLPY010000008.1"/>
</dbReference>
<protein>
    <submittedName>
        <fullName evidence="9">Transport protein</fullName>
    </submittedName>
</protein>
<evidence type="ECO:0000256" key="4">
    <source>
        <dbReference type="ARBA" id="ARBA00022475"/>
    </source>
</evidence>
<evidence type="ECO:0000313" key="9">
    <source>
        <dbReference type="EMBL" id="CAH0997942.1"/>
    </source>
</evidence>
<dbReference type="PANTHER" id="PTHR21716:SF53">
    <property type="entry name" value="PERMEASE PERM-RELATED"/>
    <property type="match status" value="1"/>
</dbReference>
<feature type="transmembrane region" description="Helical" evidence="8">
    <location>
        <begin position="143"/>
        <end position="160"/>
    </location>
</feature>
<keyword evidence="10" id="KW-1185">Reference proteome</keyword>
<keyword evidence="4" id="KW-1003">Cell membrane</keyword>
<dbReference type="PANTHER" id="PTHR21716">
    <property type="entry name" value="TRANSMEMBRANE PROTEIN"/>
    <property type="match status" value="1"/>
</dbReference>
<proteinExistence type="inferred from homology"/>
<sequence length="363" mass="40641">MTITITSTIKKLLLLFLVIAGLYYARVFLIPLCFGGILATLFLPFCNWLQRKKTPKFFAVLICLFTIIVVIGGLLSLFGWKISGLMKDVELLKQRAIDSGIQLQTFIFNRFGLSAEEQLSILKKEQPSYANIMQTMVGSLSNLFGNLVLVYIYFIFLLYYRGHIKQFLLKLSLEKNKSEMENIIQTTAKVSQQYLLGLFKMIACLWIMYGIGFSLLGVEDAFFFAILCGFLEIVPYIGNIVGTTLTVFVAALHGMEISMLGGIVLVYATVQTIQGWLLEPLILGAQVKINPLFTIIALVLGDLIWGIPGIILAIPLTAILKIICDHVEPLKPYGFLIGEIETDQIESGFIKNIKRGLSKMQKK</sequence>
<keyword evidence="7 8" id="KW-0472">Membrane</keyword>
<gene>
    <name evidence="9" type="ORF">EMA8858_04077</name>
</gene>
<comment type="similarity">
    <text evidence="2">Belongs to the autoinducer-2 exporter (AI-2E) (TC 2.A.86) family.</text>
</comment>
<evidence type="ECO:0000256" key="7">
    <source>
        <dbReference type="ARBA" id="ARBA00023136"/>
    </source>
</evidence>
<feature type="transmembrane region" description="Helical" evidence="8">
    <location>
        <begin position="222"/>
        <end position="250"/>
    </location>
</feature>
<comment type="subcellular location">
    <subcellularLocation>
        <location evidence="1">Cell membrane</location>
        <topology evidence="1">Multi-pass membrane protein</topology>
    </subcellularLocation>
</comment>
<reference evidence="9" key="1">
    <citation type="submission" date="2021-12" db="EMBL/GenBank/DDBJ databases">
        <authorList>
            <person name="Rodrigo-Torres L."/>
            <person name="Arahal R. D."/>
            <person name="Lucena T."/>
        </authorList>
    </citation>
    <scope>NUCLEOTIDE SEQUENCE</scope>
    <source>
        <strain evidence="9">CECT 8858</strain>
    </source>
</reference>
<evidence type="ECO:0000256" key="2">
    <source>
        <dbReference type="ARBA" id="ARBA00009773"/>
    </source>
</evidence>
<keyword evidence="3" id="KW-0813">Transport</keyword>
<evidence type="ECO:0000256" key="5">
    <source>
        <dbReference type="ARBA" id="ARBA00022692"/>
    </source>
</evidence>
<keyword evidence="5 8" id="KW-0812">Transmembrane</keyword>
<feature type="transmembrane region" description="Helical" evidence="8">
    <location>
        <begin position="257"/>
        <end position="277"/>
    </location>
</feature>
<accession>A0ABN8F1P2</accession>
<keyword evidence="6 8" id="KW-1133">Transmembrane helix</keyword>
<feature type="transmembrane region" description="Helical" evidence="8">
    <location>
        <begin position="194"/>
        <end position="216"/>
    </location>
</feature>
<feature type="transmembrane region" description="Helical" evidence="8">
    <location>
        <begin position="57"/>
        <end position="80"/>
    </location>
</feature>
<evidence type="ECO:0000256" key="8">
    <source>
        <dbReference type="SAM" id="Phobius"/>
    </source>
</evidence>
<dbReference type="EMBL" id="CAKLPY010000008">
    <property type="protein sequence ID" value="CAH0997942.1"/>
    <property type="molecule type" value="Genomic_DNA"/>
</dbReference>
<evidence type="ECO:0000256" key="6">
    <source>
        <dbReference type="ARBA" id="ARBA00022989"/>
    </source>
</evidence>
<dbReference type="Proteomes" id="UP000837932">
    <property type="component" value="Unassembled WGS sequence"/>
</dbReference>
<evidence type="ECO:0000313" key="10">
    <source>
        <dbReference type="Proteomes" id="UP000837932"/>
    </source>
</evidence>
<feature type="transmembrane region" description="Helical" evidence="8">
    <location>
        <begin position="289"/>
        <end position="314"/>
    </location>
</feature>
<organism evidence="9 10">
    <name type="scientific">Emticicia aquatica</name>
    <dbReference type="NCBI Taxonomy" id="1681835"/>
    <lineage>
        <taxon>Bacteria</taxon>
        <taxon>Pseudomonadati</taxon>
        <taxon>Bacteroidota</taxon>
        <taxon>Cytophagia</taxon>
        <taxon>Cytophagales</taxon>
        <taxon>Leadbetterellaceae</taxon>
        <taxon>Emticicia</taxon>
    </lineage>
</organism>
<evidence type="ECO:0000256" key="1">
    <source>
        <dbReference type="ARBA" id="ARBA00004651"/>
    </source>
</evidence>
<dbReference type="InterPro" id="IPR002549">
    <property type="entry name" value="AI-2E-like"/>
</dbReference>
<dbReference type="Pfam" id="PF01594">
    <property type="entry name" value="AI-2E_transport"/>
    <property type="match status" value="1"/>
</dbReference>
<feature type="transmembrane region" description="Helical" evidence="8">
    <location>
        <begin position="12"/>
        <end position="45"/>
    </location>
</feature>